<dbReference type="CDD" id="cd04196">
    <property type="entry name" value="GT_2_like_d"/>
    <property type="match status" value="1"/>
</dbReference>
<keyword evidence="2" id="KW-0328">Glycosyltransferase</keyword>
<dbReference type="Pfam" id="PF00535">
    <property type="entry name" value="Glycos_transf_2"/>
    <property type="match status" value="1"/>
</dbReference>
<dbReference type="PANTHER" id="PTHR43685:SF5">
    <property type="entry name" value="GLYCOSYLTRANSFERASE EPSE-RELATED"/>
    <property type="match status" value="1"/>
</dbReference>
<keyword evidence="6" id="KW-1185">Reference proteome</keyword>
<protein>
    <submittedName>
        <fullName evidence="5">Glycosyltransferase family 2 protein</fullName>
    </submittedName>
</protein>
<dbReference type="Gene3D" id="3.90.550.10">
    <property type="entry name" value="Spore Coat Polysaccharide Biosynthesis Protein SpsA, Chain A"/>
    <property type="match status" value="1"/>
</dbReference>
<dbReference type="InterPro" id="IPR050834">
    <property type="entry name" value="Glycosyltransf_2"/>
</dbReference>
<evidence type="ECO:0000256" key="1">
    <source>
        <dbReference type="ARBA" id="ARBA00006739"/>
    </source>
</evidence>
<keyword evidence="3" id="KW-0808">Transferase</keyword>
<proteinExistence type="inferred from homology"/>
<dbReference type="PANTHER" id="PTHR43685">
    <property type="entry name" value="GLYCOSYLTRANSFERASE"/>
    <property type="match status" value="1"/>
</dbReference>
<dbReference type="InterPro" id="IPR029044">
    <property type="entry name" value="Nucleotide-diphossugar_trans"/>
</dbReference>
<evidence type="ECO:0000313" key="6">
    <source>
        <dbReference type="Proteomes" id="UP000297853"/>
    </source>
</evidence>
<feature type="domain" description="Glycosyltransferase 2-like" evidence="4">
    <location>
        <begin position="8"/>
        <end position="140"/>
    </location>
</feature>
<evidence type="ECO:0000256" key="2">
    <source>
        <dbReference type="ARBA" id="ARBA00022676"/>
    </source>
</evidence>
<gene>
    <name evidence="5" type="ORF">E3T28_07340</name>
</gene>
<accession>A0ABY2JAE1</accession>
<dbReference type="Proteomes" id="UP000297853">
    <property type="component" value="Unassembled WGS sequence"/>
</dbReference>
<name>A0ABY2JAE1_9MICO</name>
<dbReference type="EMBL" id="SOGQ01000034">
    <property type="protein sequence ID" value="TFD01014.1"/>
    <property type="molecule type" value="Genomic_DNA"/>
</dbReference>
<dbReference type="InterPro" id="IPR001173">
    <property type="entry name" value="Glyco_trans_2-like"/>
</dbReference>
<evidence type="ECO:0000313" key="5">
    <source>
        <dbReference type="EMBL" id="TFD01014.1"/>
    </source>
</evidence>
<evidence type="ECO:0000256" key="3">
    <source>
        <dbReference type="ARBA" id="ARBA00022679"/>
    </source>
</evidence>
<comment type="similarity">
    <text evidence="1">Belongs to the glycosyltransferase 2 family.</text>
</comment>
<comment type="caution">
    <text evidence="5">The sequence shown here is derived from an EMBL/GenBank/DDBJ whole genome shotgun (WGS) entry which is preliminary data.</text>
</comment>
<sequence>MSAVSRVSVALCTYNGSEFIEEQLRSILGQSAPAQEIVVSDDGSTDGTPAEVERVFAAWKAEHPRKTVTLRLIRNPAPLGVTANFEQALGACTGELLALSDQDDVWPPERLALLAAEFNARPDLQLLHTDARLVDEAGRQTGRTLLATLGVSAAERAAEHDGHAFDILLRRNIVTGATVMLSRGLVQRARPFPAAWVHDEWLAVVAAATGEVDLLELPLLDYRQHAGNQIGASSLDAAGKLGRLRAPRTARNARLLVRAQSLQARAAQLQPAPSAATLALIDAKLAHERRRSTLPALRAARVASVFEGWRVGDYRRFGLGLQDILRDLVQPV</sequence>
<dbReference type="SUPFAM" id="SSF53448">
    <property type="entry name" value="Nucleotide-diphospho-sugar transferases"/>
    <property type="match status" value="1"/>
</dbReference>
<organism evidence="5 6">
    <name type="scientific">Cryobacterium sinapicolor</name>
    <dbReference type="NCBI Taxonomy" id="1259236"/>
    <lineage>
        <taxon>Bacteria</taxon>
        <taxon>Bacillati</taxon>
        <taxon>Actinomycetota</taxon>
        <taxon>Actinomycetes</taxon>
        <taxon>Micrococcales</taxon>
        <taxon>Microbacteriaceae</taxon>
        <taxon>Cryobacterium</taxon>
    </lineage>
</organism>
<evidence type="ECO:0000259" key="4">
    <source>
        <dbReference type="Pfam" id="PF00535"/>
    </source>
</evidence>
<reference evidence="5 6" key="1">
    <citation type="submission" date="2019-03" db="EMBL/GenBank/DDBJ databases">
        <title>Genomics of glacier-inhabiting Cryobacterium strains.</title>
        <authorList>
            <person name="Liu Q."/>
            <person name="Xin Y.-H."/>
        </authorList>
    </citation>
    <scope>NUCLEOTIDE SEQUENCE [LARGE SCALE GENOMIC DNA]</scope>
    <source>
        <strain evidence="5 6">TMT1-23-1</strain>
    </source>
</reference>